<organism evidence="12 13">
    <name type="scientific">Larinioides sclopetarius</name>
    <dbReference type="NCBI Taxonomy" id="280406"/>
    <lineage>
        <taxon>Eukaryota</taxon>
        <taxon>Metazoa</taxon>
        <taxon>Ecdysozoa</taxon>
        <taxon>Arthropoda</taxon>
        <taxon>Chelicerata</taxon>
        <taxon>Arachnida</taxon>
        <taxon>Araneae</taxon>
        <taxon>Araneomorphae</taxon>
        <taxon>Entelegynae</taxon>
        <taxon>Araneoidea</taxon>
        <taxon>Araneidae</taxon>
        <taxon>Larinioides</taxon>
    </lineage>
</organism>
<feature type="domain" description="Ig-like" evidence="10">
    <location>
        <begin position="530"/>
        <end position="624"/>
    </location>
</feature>
<dbReference type="Pfam" id="PF00047">
    <property type="entry name" value="ig"/>
    <property type="match status" value="1"/>
</dbReference>
<feature type="domain" description="Fibronectin type-III" evidence="11">
    <location>
        <begin position="934"/>
        <end position="1028"/>
    </location>
</feature>
<keyword evidence="13" id="KW-1185">Reference proteome</keyword>
<dbReference type="SMART" id="SM00408">
    <property type="entry name" value="IGc2"/>
    <property type="match status" value="8"/>
</dbReference>
<keyword evidence="8" id="KW-1133">Transmembrane helix</keyword>
<dbReference type="InterPro" id="IPR003598">
    <property type="entry name" value="Ig_sub2"/>
</dbReference>
<feature type="signal peptide" evidence="9">
    <location>
        <begin position="1"/>
        <end position="22"/>
    </location>
</feature>
<keyword evidence="6" id="KW-0393">Immunoglobulin domain</keyword>
<evidence type="ECO:0000256" key="6">
    <source>
        <dbReference type="ARBA" id="ARBA00023319"/>
    </source>
</evidence>
<dbReference type="InterPro" id="IPR013151">
    <property type="entry name" value="Immunoglobulin_dom"/>
</dbReference>
<keyword evidence="8" id="KW-0812">Transmembrane</keyword>
<dbReference type="GO" id="GO:0030154">
    <property type="term" value="P:cell differentiation"/>
    <property type="evidence" value="ECO:0007669"/>
    <property type="project" value="UniProtKB-ARBA"/>
</dbReference>
<dbReference type="InterPro" id="IPR013162">
    <property type="entry name" value="CD80_C2-set"/>
</dbReference>
<accession>A0AAV2AC92</accession>
<feature type="domain" description="Ig-like" evidence="10">
    <location>
        <begin position="331"/>
        <end position="424"/>
    </location>
</feature>
<dbReference type="Proteomes" id="UP001497382">
    <property type="component" value="Unassembled WGS sequence"/>
</dbReference>
<evidence type="ECO:0000256" key="7">
    <source>
        <dbReference type="SAM" id="MobiDB-lite"/>
    </source>
</evidence>
<feature type="domain" description="Ig-like" evidence="10">
    <location>
        <begin position="828"/>
        <end position="923"/>
    </location>
</feature>
<dbReference type="PANTHER" id="PTHR11640:SF136">
    <property type="entry name" value="NEPHRIN"/>
    <property type="match status" value="1"/>
</dbReference>
<dbReference type="PROSITE" id="PS50853">
    <property type="entry name" value="FN3"/>
    <property type="match status" value="1"/>
</dbReference>
<reference evidence="12 13" key="1">
    <citation type="submission" date="2024-04" db="EMBL/GenBank/DDBJ databases">
        <authorList>
            <person name="Rising A."/>
            <person name="Reimegard J."/>
            <person name="Sonavane S."/>
            <person name="Akerstrom W."/>
            <person name="Nylinder S."/>
            <person name="Hedman E."/>
            <person name="Kallberg Y."/>
        </authorList>
    </citation>
    <scope>NUCLEOTIDE SEQUENCE [LARGE SCALE GENOMIC DNA]</scope>
</reference>
<keyword evidence="9" id="KW-0732">Signal</keyword>
<evidence type="ECO:0000256" key="9">
    <source>
        <dbReference type="SAM" id="SignalP"/>
    </source>
</evidence>
<dbReference type="InterPro" id="IPR036116">
    <property type="entry name" value="FN3_sf"/>
</dbReference>
<keyword evidence="2" id="KW-0677">Repeat</keyword>
<dbReference type="CDD" id="cd00063">
    <property type="entry name" value="FN3"/>
    <property type="match status" value="1"/>
</dbReference>
<dbReference type="InterPro" id="IPR003961">
    <property type="entry name" value="FN3_dom"/>
</dbReference>
<dbReference type="InterPro" id="IPR013783">
    <property type="entry name" value="Ig-like_fold"/>
</dbReference>
<dbReference type="Pfam" id="PF00041">
    <property type="entry name" value="fn3"/>
    <property type="match status" value="1"/>
</dbReference>
<feature type="region of interest" description="Disordered" evidence="7">
    <location>
        <begin position="1137"/>
        <end position="1165"/>
    </location>
</feature>
<dbReference type="PROSITE" id="PS50835">
    <property type="entry name" value="IG_LIKE"/>
    <property type="match status" value="9"/>
</dbReference>
<feature type="domain" description="Ig-like" evidence="10">
    <location>
        <begin position="237"/>
        <end position="326"/>
    </location>
</feature>
<feature type="domain" description="Ig-like" evidence="10">
    <location>
        <begin position="25"/>
        <end position="122"/>
    </location>
</feature>
<dbReference type="Pfam" id="PF07679">
    <property type="entry name" value="I-set"/>
    <property type="match status" value="3"/>
</dbReference>
<dbReference type="SMART" id="SM00060">
    <property type="entry name" value="FN3"/>
    <property type="match status" value="1"/>
</dbReference>
<feature type="compositionally biased region" description="Polar residues" evidence="7">
    <location>
        <begin position="1153"/>
        <end position="1165"/>
    </location>
</feature>
<dbReference type="SUPFAM" id="SSF49265">
    <property type="entry name" value="Fibronectin type III"/>
    <property type="match status" value="1"/>
</dbReference>
<dbReference type="Pfam" id="PF13927">
    <property type="entry name" value="Ig_3"/>
    <property type="match status" value="2"/>
</dbReference>
<protein>
    <recommendedName>
        <fullName evidence="14">Nephrin</fullName>
    </recommendedName>
</protein>
<dbReference type="InterPro" id="IPR003599">
    <property type="entry name" value="Ig_sub"/>
</dbReference>
<proteinExistence type="predicted"/>
<gene>
    <name evidence="12" type="ORF">LARSCL_LOCUS11667</name>
</gene>
<dbReference type="InterPro" id="IPR051275">
    <property type="entry name" value="Cell_adhesion_signaling"/>
</dbReference>
<evidence type="ECO:0000256" key="2">
    <source>
        <dbReference type="ARBA" id="ARBA00022737"/>
    </source>
</evidence>
<dbReference type="GO" id="GO:0005886">
    <property type="term" value="C:plasma membrane"/>
    <property type="evidence" value="ECO:0007669"/>
    <property type="project" value="TreeGrafter"/>
</dbReference>
<evidence type="ECO:0000313" key="12">
    <source>
        <dbReference type="EMBL" id="CAL1281611.1"/>
    </source>
</evidence>
<sequence>MAFERIILLTVFALNVMGKGEGNQQYFRVKPKDTDIVEGQSADLQCHIGNQAGAVQWSKDGFVLGFDPDIPGYPRYSMIVDERRGVYNLRLRGVQLDDEGEYQCQVGPEHKNHPIRAAARVTVLVPPKKLEIQNHANGSTLQVREAERIALTCISRHSKPAAKLKWYRNGVLLQGGSFHPREEITGSRVHTTLSTITVYVIMDDNGASYTCEAIHAALTYPLKAKITIDVLYPPGIPEIEGYQEGDIVQVGDTLTLACITRGGNPQAELIWYRDNVQVDMSFTTSGREVTNIRTFTVDKTDNNAVYRCEASNSVTYHPRIATVKLSVQFAPSKISITGPTEGVVGNVITMSCSAGPSNPASRLSWVIDGKVIPTTTSEVEVSKGGWLTTSNVTVTLTRQDPDNKTFSCHADNDALKETIKETVYFSVVYPPSPPKIVGYEEGTPIKAGDFQRFTCVAIGGNPLATLRWFKRDREFQVRAITSISGSGVFSELVLRADASDNGAVYRCEATNSATEKPLVTKIKLTVHFPPSSVTIKITPSRPRAGELVSILCDSGSSNPESTLHWWRNGEVYKGYDSEVSNAIYGGKSTHSKIDFNAYAKDDEAIFTCQATNNVLQRSVHDSVTLRVFYKPEFLVASLEKFDVVEGETLVVNLTARANPPVTSYSWRKGLVSPIPSSPLRGVGEDKINLRVTSRGPLLEIKDSRREDAGQYECEATNSEGTGQTIVVVNVLYPAAVTTVTRSAALGEGENATFECAAIGNPMGSDVINWRREGFDLVHKTRIKLEYGRAYLTVVNVTRQDTGVFECVAYNGIGSEAVAKAQLIVKFKPECYLPKRQQKVAAERGETALLRCLAIGAPIVKFIWSNSTGSNITESPSSIKYSTRTSQIDTVTWENVLYINNVVEEDFGYYTCTGSNEMGSDSIQVLLKRRGKPDPPENFQAQNVTSDRVLLSWDPGFDGGSPQFFRIRYMVKGSNEINTIDVLPTNASVFMITGLEPGTEYSFALMAWNVYGESGYTENEVVAQTTVPRRLPSTAIDALAKNNEDVPVFLLVIICVAGTLLILINGAIVACYMQRKKKRQTQGYPVSEAKGPPYGSSMYSRDKYHDTINGEALRSPLNDVEETFHEDILMKEIMKQEAEPSKSSIIEPKVPPRTHQNNQRWSSSAENSCPDILKNGHNYVKDGCNSSSSEIDINATDISRSSLLNERVPADAGLFIPPSPLMADDPLLKPGGAAMALGVSAVDLTSGKTKTIVIHPPHKHHEASANQSSLVTLDGHFL</sequence>
<dbReference type="FunFam" id="2.60.40.10:FF:000405">
    <property type="entry name" value="nephrin isoform X1"/>
    <property type="match status" value="1"/>
</dbReference>
<evidence type="ECO:0000256" key="4">
    <source>
        <dbReference type="ARBA" id="ARBA00023157"/>
    </source>
</evidence>
<dbReference type="Gene3D" id="2.60.40.10">
    <property type="entry name" value="Immunoglobulins"/>
    <property type="match status" value="10"/>
</dbReference>
<feature type="domain" description="Ig-like" evidence="10">
    <location>
        <begin position="127"/>
        <end position="227"/>
    </location>
</feature>
<keyword evidence="4" id="KW-1015">Disulfide bond</keyword>
<evidence type="ECO:0000256" key="5">
    <source>
        <dbReference type="ARBA" id="ARBA00023180"/>
    </source>
</evidence>
<evidence type="ECO:0008006" key="14">
    <source>
        <dbReference type="Google" id="ProtNLM"/>
    </source>
</evidence>
<dbReference type="GO" id="GO:0098609">
    <property type="term" value="P:cell-cell adhesion"/>
    <property type="evidence" value="ECO:0007669"/>
    <property type="project" value="TreeGrafter"/>
</dbReference>
<dbReference type="InterPro" id="IPR007110">
    <property type="entry name" value="Ig-like_dom"/>
</dbReference>
<dbReference type="Pfam" id="PF08205">
    <property type="entry name" value="C2-set_2"/>
    <property type="match status" value="3"/>
</dbReference>
<comment type="subcellular location">
    <subcellularLocation>
        <location evidence="1">Membrane</location>
        <topology evidence="1">Single-pass type I membrane protein</topology>
    </subcellularLocation>
</comment>
<feature type="domain" description="Ig-like" evidence="10">
    <location>
        <begin position="434"/>
        <end position="520"/>
    </location>
</feature>
<evidence type="ECO:0000256" key="1">
    <source>
        <dbReference type="ARBA" id="ARBA00004479"/>
    </source>
</evidence>
<dbReference type="EMBL" id="CAXIEN010000146">
    <property type="protein sequence ID" value="CAL1281611.1"/>
    <property type="molecule type" value="Genomic_DNA"/>
</dbReference>
<evidence type="ECO:0000256" key="3">
    <source>
        <dbReference type="ARBA" id="ARBA00023136"/>
    </source>
</evidence>
<name>A0AAV2AC92_9ARAC</name>
<dbReference type="SUPFAM" id="SSF48726">
    <property type="entry name" value="Immunoglobulin"/>
    <property type="match status" value="8"/>
</dbReference>
<dbReference type="InterPro" id="IPR036179">
    <property type="entry name" value="Ig-like_dom_sf"/>
</dbReference>
<keyword evidence="5" id="KW-0325">Glycoprotein</keyword>
<feature type="transmembrane region" description="Helical" evidence="8">
    <location>
        <begin position="1047"/>
        <end position="1071"/>
    </location>
</feature>
<dbReference type="GO" id="GO:0050839">
    <property type="term" value="F:cell adhesion molecule binding"/>
    <property type="evidence" value="ECO:0007669"/>
    <property type="project" value="TreeGrafter"/>
</dbReference>
<feature type="domain" description="Ig-like" evidence="10">
    <location>
        <begin position="733"/>
        <end position="824"/>
    </location>
</feature>
<comment type="caution">
    <text evidence="12">The sequence shown here is derived from an EMBL/GenBank/DDBJ whole genome shotgun (WGS) entry which is preliminary data.</text>
</comment>
<keyword evidence="3 8" id="KW-0472">Membrane</keyword>
<feature type="domain" description="Ig-like" evidence="10">
    <location>
        <begin position="631"/>
        <end position="729"/>
    </location>
</feature>
<feature type="region of interest" description="Disordered" evidence="7">
    <location>
        <begin position="1080"/>
        <end position="1100"/>
    </location>
</feature>
<dbReference type="InterPro" id="IPR013098">
    <property type="entry name" value="Ig_I-set"/>
</dbReference>
<evidence type="ECO:0000259" key="11">
    <source>
        <dbReference type="PROSITE" id="PS50853"/>
    </source>
</evidence>
<dbReference type="PANTHER" id="PTHR11640">
    <property type="entry name" value="NEPHRIN"/>
    <property type="match status" value="1"/>
</dbReference>
<dbReference type="AlphaFoldDB" id="A0AAV2AC92"/>
<dbReference type="GO" id="GO:0005911">
    <property type="term" value="C:cell-cell junction"/>
    <property type="evidence" value="ECO:0007669"/>
    <property type="project" value="TreeGrafter"/>
</dbReference>
<evidence type="ECO:0000256" key="8">
    <source>
        <dbReference type="SAM" id="Phobius"/>
    </source>
</evidence>
<evidence type="ECO:0000259" key="10">
    <source>
        <dbReference type="PROSITE" id="PS50835"/>
    </source>
</evidence>
<feature type="chain" id="PRO_5043415932" description="Nephrin" evidence="9">
    <location>
        <begin position="23"/>
        <end position="1277"/>
    </location>
</feature>
<dbReference type="GO" id="GO:0009653">
    <property type="term" value="P:anatomical structure morphogenesis"/>
    <property type="evidence" value="ECO:0007669"/>
    <property type="project" value="UniProtKB-ARBA"/>
</dbReference>
<dbReference type="SMART" id="SM00409">
    <property type="entry name" value="IG"/>
    <property type="match status" value="9"/>
</dbReference>
<evidence type="ECO:0000313" key="13">
    <source>
        <dbReference type="Proteomes" id="UP001497382"/>
    </source>
</evidence>